<dbReference type="SUPFAM" id="SSF49785">
    <property type="entry name" value="Galactose-binding domain-like"/>
    <property type="match status" value="1"/>
</dbReference>
<evidence type="ECO:0000256" key="7">
    <source>
        <dbReference type="ARBA" id="ARBA00023239"/>
    </source>
</evidence>
<evidence type="ECO:0000259" key="11">
    <source>
        <dbReference type="PROSITE" id="PS51175"/>
    </source>
</evidence>
<evidence type="ECO:0000313" key="13">
    <source>
        <dbReference type="Proteomes" id="UP000189004"/>
    </source>
</evidence>
<dbReference type="SMART" id="SM00710">
    <property type="entry name" value="PbH1"/>
    <property type="match status" value="4"/>
</dbReference>
<comment type="cofactor">
    <cofactor evidence="1">
        <name>Ca(2+)</name>
        <dbReference type="ChEBI" id="CHEBI:29108"/>
    </cofactor>
</comment>
<evidence type="ECO:0000256" key="10">
    <source>
        <dbReference type="SAM" id="SignalP"/>
    </source>
</evidence>
<evidence type="ECO:0000256" key="1">
    <source>
        <dbReference type="ARBA" id="ARBA00001913"/>
    </source>
</evidence>
<evidence type="ECO:0000256" key="3">
    <source>
        <dbReference type="ARBA" id="ARBA00022525"/>
    </source>
</evidence>
<accession>A0A1V3C153</accession>
<dbReference type="Gene3D" id="2.160.20.10">
    <property type="entry name" value="Single-stranded right-handed beta-helix, Pectin lyase-like"/>
    <property type="match status" value="1"/>
</dbReference>
<keyword evidence="3" id="KW-0964">Secreted</keyword>
<dbReference type="InterPro" id="IPR039513">
    <property type="entry name" value="PL-6"/>
</dbReference>
<evidence type="ECO:0000256" key="6">
    <source>
        <dbReference type="ARBA" id="ARBA00022837"/>
    </source>
</evidence>
<dbReference type="GO" id="GO:0016837">
    <property type="term" value="F:carbon-oxygen lyase activity, acting on polysaccharides"/>
    <property type="evidence" value="ECO:0007669"/>
    <property type="project" value="TreeGrafter"/>
</dbReference>
<dbReference type="PANTHER" id="PTHR40088">
    <property type="entry name" value="PECTATE LYASE (EUROFUNG)"/>
    <property type="match status" value="1"/>
</dbReference>
<reference evidence="13" key="1">
    <citation type="submission" date="2016-08" db="EMBL/GenBank/DDBJ databases">
        <authorList>
            <person name="Tokovenko B."/>
            <person name="Kalinowski J."/>
        </authorList>
    </citation>
    <scope>NUCLEOTIDE SEQUENCE [LARGE SCALE GENOMIC DNA]</scope>
    <source>
        <strain evidence="13">UTMC102</strain>
    </source>
</reference>
<dbReference type="Gene3D" id="2.60.120.260">
    <property type="entry name" value="Galactose-binding domain-like"/>
    <property type="match status" value="1"/>
</dbReference>
<dbReference type="PANTHER" id="PTHR40088:SF1">
    <property type="entry name" value="PECTATE LYASE PEL9"/>
    <property type="match status" value="1"/>
</dbReference>
<dbReference type="InterPro" id="IPR005084">
    <property type="entry name" value="CBM6"/>
</dbReference>
<feature type="domain" description="CBM6" evidence="11">
    <location>
        <begin position="397"/>
        <end position="521"/>
    </location>
</feature>
<evidence type="ECO:0000256" key="2">
    <source>
        <dbReference type="ARBA" id="ARBA00004613"/>
    </source>
</evidence>
<feature type="signal peptide" evidence="10">
    <location>
        <begin position="1"/>
        <end position="20"/>
    </location>
</feature>
<feature type="chain" id="PRO_5013296492" description="CBM6 domain-containing protein" evidence="10">
    <location>
        <begin position="21"/>
        <end position="525"/>
    </location>
</feature>
<dbReference type="STRING" id="501010.NOSIN_12530"/>
<dbReference type="InterPro" id="IPR011050">
    <property type="entry name" value="Pectin_lyase_fold/virulence"/>
</dbReference>
<evidence type="ECO:0000256" key="9">
    <source>
        <dbReference type="SAM" id="MobiDB-lite"/>
    </source>
</evidence>
<dbReference type="CDD" id="cd04082">
    <property type="entry name" value="CBM35_pectate_lyase-like"/>
    <property type="match status" value="1"/>
</dbReference>
<organism evidence="12 13">
    <name type="scientific">Nocardiopsis sinuspersici</name>
    <dbReference type="NCBI Taxonomy" id="501010"/>
    <lineage>
        <taxon>Bacteria</taxon>
        <taxon>Bacillati</taxon>
        <taxon>Actinomycetota</taxon>
        <taxon>Actinomycetes</taxon>
        <taxon>Streptosporangiales</taxon>
        <taxon>Nocardiopsidaceae</taxon>
        <taxon>Nocardiopsis</taxon>
    </lineage>
</organism>
<comment type="subcellular location">
    <subcellularLocation>
        <location evidence="2">Secreted</location>
    </subcellularLocation>
</comment>
<dbReference type="Pfam" id="PF03422">
    <property type="entry name" value="CBM_6"/>
    <property type="match status" value="1"/>
</dbReference>
<feature type="region of interest" description="Disordered" evidence="9">
    <location>
        <begin position="179"/>
        <end position="198"/>
    </location>
</feature>
<dbReference type="GO" id="GO:0005576">
    <property type="term" value="C:extracellular region"/>
    <property type="evidence" value="ECO:0007669"/>
    <property type="project" value="UniProtKB-SubCell"/>
</dbReference>
<dbReference type="Pfam" id="PF14592">
    <property type="entry name" value="Chondroitinas_B"/>
    <property type="match status" value="1"/>
</dbReference>
<dbReference type="Proteomes" id="UP000189004">
    <property type="component" value="Unassembled WGS sequence"/>
</dbReference>
<feature type="region of interest" description="Disordered" evidence="9">
    <location>
        <begin position="355"/>
        <end position="394"/>
    </location>
</feature>
<dbReference type="GO" id="GO:0046872">
    <property type="term" value="F:metal ion binding"/>
    <property type="evidence" value="ECO:0007669"/>
    <property type="project" value="UniProtKB-KW"/>
</dbReference>
<dbReference type="EMBL" id="MCOK01000001">
    <property type="protein sequence ID" value="OOC54531.1"/>
    <property type="molecule type" value="Genomic_DNA"/>
</dbReference>
<keyword evidence="5 10" id="KW-0732">Signal</keyword>
<sequence>MAAAVLVPFAAVAPAQPAAAQARTLTVATDGSDSGPGTVAAPLRTIQRAVDLAGPGTVIRIRGGTYDPDVNIRIEKSGTPSQPITMRAYDGEHVAIDGENMPNTPAPSGESYPRVERGAIHVSGDWWRFEGLEIVNGPYGIFAIESSNNVYKDLVTRDNYETGLHLVLDSSDNRVINLDSHGNRDPRKNGESADGLAIKQGAGSGNVVTGARLWNNADDGFDSWDFLTPIRVEDSVAWGNGFDRWGFPGWEGDGNGFKLGRGTADHVVNNSIAFDNAVGGFIDNGNPGSLRLENNTAWANGGSGFVFDRSASTLNRNLSVADGAGVDLGSSGGSGNSWDLRDGWSNADLVSTSASDIKGPRAADGSIPATDFLRPRGHAGLGADLGEDDGGGGPAPVRHEAEHAPATCDGAIDADHPGYSGSGFCNTDNATGVAARFTVDADSPVTAALVIGYANGGSGGRPAEAVVNGSTTGPIPFAATGAWEVWATTTITVRLDPGGNTVRLVATGSDGLPNIDYLELSPGEA</sequence>
<dbReference type="SUPFAM" id="SSF51126">
    <property type="entry name" value="Pectin lyase-like"/>
    <property type="match status" value="1"/>
</dbReference>
<dbReference type="AlphaFoldDB" id="A0A1V3C153"/>
<dbReference type="PROSITE" id="PS51175">
    <property type="entry name" value="CBM6"/>
    <property type="match status" value="1"/>
</dbReference>
<dbReference type="InterPro" id="IPR052052">
    <property type="entry name" value="Polysaccharide_Lyase_9"/>
</dbReference>
<comment type="caution">
    <text evidence="12">The sequence shown here is derived from an EMBL/GenBank/DDBJ whole genome shotgun (WGS) entry which is preliminary data.</text>
</comment>
<comment type="similarity">
    <text evidence="8">Belongs to the polysaccharide lyase 9 family.</text>
</comment>
<keyword evidence="4" id="KW-0479">Metal-binding</keyword>
<dbReference type="InterPro" id="IPR008979">
    <property type="entry name" value="Galactose-bd-like_sf"/>
</dbReference>
<dbReference type="InterPro" id="IPR006626">
    <property type="entry name" value="PbH1"/>
</dbReference>
<evidence type="ECO:0000256" key="5">
    <source>
        <dbReference type="ARBA" id="ARBA00022729"/>
    </source>
</evidence>
<protein>
    <recommendedName>
        <fullName evidence="11">CBM6 domain-containing protein</fullName>
    </recommendedName>
</protein>
<keyword evidence="7" id="KW-0456">Lyase</keyword>
<keyword evidence="6" id="KW-0106">Calcium</keyword>
<evidence type="ECO:0000256" key="4">
    <source>
        <dbReference type="ARBA" id="ARBA00022723"/>
    </source>
</evidence>
<feature type="compositionally biased region" description="Basic and acidic residues" evidence="9">
    <location>
        <begin position="181"/>
        <end position="191"/>
    </location>
</feature>
<evidence type="ECO:0000256" key="8">
    <source>
        <dbReference type="ARBA" id="ARBA00038263"/>
    </source>
</evidence>
<dbReference type="InterPro" id="IPR053868">
    <property type="entry name" value="Pel9A-like_beta_helix"/>
</dbReference>
<dbReference type="Pfam" id="PF22842">
    <property type="entry name" value="Pel9A-like_beta_helix"/>
    <property type="match status" value="1"/>
</dbReference>
<dbReference type="GO" id="GO:0030246">
    <property type="term" value="F:carbohydrate binding"/>
    <property type="evidence" value="ECO:0007669"/>
    <property type="project" value="InterPro"/>
</dbReference>
<name>A0A1V3C153_9ACTN</name>
<dbReference type="InterPro" id="IPR012334">
    <property type="entry name" value="Pectin_lyas_fold"/>
</dbReference>
<gene>
    <name evidence="12" type="ORF">NOSIN_12530</name>
</gene>
<proteinExistence type="inferred from homology"/>
<evidence type="ECO:0000313" key="12">
    <source>
        <dbReference type="EMBL" id="OOC54531.1"/>
    </source>
</evidence>
<keyword evidence="13" id="KW-1185">Reference proteome</keyword>